<dbReference type="PANTHER" id="PTHR34980">
    <property type="entry name" value="INNER MEMBRANE PROTEIN-RELATED-RELATED"/>
    <property type="match status" value="1"/>
</dbReference>
<reference evidence="2 3" key="1">
    <citation type="submission" date="2019-03" db="EMBL/GenBank/DDBJ databases">
        <title>Genomic Encyclopedia of Type Strains, Phase IV (KMG-IV): sequencing the most valuable type-strain genomes for metagenomic binning, comparative biology and taxonomic classification.</title>
        <authorList>
            <person name="Goeker M."/>
        </authorList>
    </citation>
    <scope>NUCLEOTIDE SEQUENCE [LARGE SCALE GENOMIC DNA]</scope>
    <source>
        <strain evidence="2 3">DSM 13328</strain>
    </source>
</reference>
<organism evidence="2 3">
    <name type="scientific">Methanimicrococcus blatticola</name>
    <dbReference type="NCBI Taxonomy" id="91560"/>
    <lineage>
        <taxon>Archaea</taxon>
        <taxon>Methanobacteriati</taxon>
        <taxon>Methanobacteriota</taxon>
        <taxon>Stenosarchaea group</taxon>
        <taxon>Methanomicrobia</taxon>
        <taxon>Methanosarcinales</taxon>
        <taxon>Methanosarcinaceae</taxon>
        <taxon>Methanimicrococcus</taxon>
    </lineage>
</organism>
<dbReference type="EMBL" id="SNYS01000009">
    <property type="protein sequence ID" value="TDQ68186.1"/>
    <property type="molecule type" value="Genomic_DNA"/>
</dbReference>
<dbReference type="AlphaFoldDB" id="A0A484F596"/>
<sequence>MANHLKENINEFRRYDGRITRKTYIGRVIGRWILTFVAAMLIQFLNVIIYMMITGLTNNSDNAAAMTIMSFIILPITFIVFLPLFFMKIFQEIRRLHDMNAGGWWVILGFIPAINIVYYIFLIFNDGTYGPNKYGDDPKGRK</sequence>
<protein>
    <submittedName>
        <fullName evidence="2">Uncharacterized membrane protein YhaH (DUF805 family)</fullName>
    </submittedName>
</protein>
<feature type="transmembrane region" description="Helical" evidence="1">
    <location>
        <begin position="65"/>
        <end position="90"/>
    </location>
</feature>
<name>A0A484F596_9EURY</name>
<dbReference type="PANTHER" id="PTHR34980:SF3">
    <property type="entry name" value="BLR8105 PROTEIN"/>
    <property type="match status" value="1"/>
</dbReference>
<feature type="transmembrane region" description="Helical" evidence="1">
    <location>
        <begin position="102"/>
        <end position="124"/>
    </location>
</feature>
<keyword evidence="1" id="KW-0472">Membrane</keyword>
<dbReference type="InterPro" id="IPR008523">
    <property type="entry name" value="DUF805"/>
</dbReference>
<feature type="transmembrane region" description="Helical" evidence="1">
    <location>
        <begin position="28"/>
        <end position="53"/>
    </location>
</feature>
<keyword evidence="3" id="KW-1185">Reference proteome</keyword>
<keyword evidence="1" id="KW-1133">Transmembrane helix</keyword>
<dbReference type="RefSeq" id="WP_133517578.1">
    <property type="nucleotide sequence ID" value="NZ_JAHDUW010000004.1"/>
</dbReference>
<dbReference type="GO" id="GO:0005886">
    <property type="term" value="C:plasma membrane"/>
    <property type="evidence" value="ECO:0007669"/>
    <property type="project" value="TreeGrafter"/>
</dbReference>
<evidence type="ECO:0000313" key="3">
    <source>
        <dbReference type="Proteomes" id="UP000294855"/>
    </source>
</evidence>
<evidence type="ECO:0000256" key="1">
    <source>
        <dbReference type="SAM" id="Phobius"/>
    </source>
</evidence>
<proteinExistence type="predicted"/>
<evidence type="ECO:0000313" key="2">
    <source>
        <dbReference type="EMBL" id="TDQ68186.1"/>
    </source>
</evidence>
<gene>
    <name evidence="2" type="ORF">C7391_1123</name>
</gene>
<dbReference type="Proteomes" id="UP000294855">
    <property type="component" value="Unassembled WGS sequence"/>
</dbReference>
<comment type="caution">
    <text evidence="2">The sequence shown here is derived from an EMBL/GenBank/DDBJ whole genome shotgun (WGS) entry which is preliminary data.</text>
</comment>
<accession>A0A484F596</accession>
<dbReference type="Pfam" id="PF05656">
    <property type="entry name" value="DUF805"/>
    <property type="match status" value="1"/>
</dbReference>
<keyword evidence="1" id="KW-0812">Transmembrane</keyword>